<keyword evidence="2 4" id="KW-0808">Transferase</keyword>
<reference evidence="6" key="2">
    <citation type="submission" date="2016-11" db="EMBL/GenBank/DDBJ databases">
        <authorList>
            <person name="Varghese N."/>
            <person name="Submissions S."/>
        </authorList>
    </citation>
    <scope>NUCLEOTIDE SEQUENCE [LARGE SCALE GENOMIC DNA]</scope>
    <source>
        <strain evidence="6">YR203</strain>
    </source>
</reference>
<sequence length="311" mass="36450">MEFKNPYIFFCNAIGDYIMALPTLRALNQLFEGRLSIVYNSSKINEYLLSEFNFRCSIGIEFNHSDGERRFDPVLLSDKMQDCDLFLYLNTWIYSEDIRILLNGLPLLKKSAGYYSCFSNQIPYSTAIHNFDLYFRMVHLFDKKLSIENFSHPPKLNEAYENIYTQVKKTKLRSVQYLSVHFDSEPEKSIESHLYRPFLEKILDDNSDIFIIPLGLEKIKLAEKYEDRIINFGKPLPFLIATAYLSCSDYFIGVDSCFLHLADLFQVPSTGLFGPTSEVEFGFRFNKDYTYICPETRELKDIDYHSVYKIQ</sequence>
<dbReference type="Proteomes" id="UP000184108">
    <property type="component" value="Unassembled WGS sequence"/>
</dbReference>
<evidence type="ECO:0000313" key="4">
    <source>
        <dbReference type="EMBL" id="SHG70003.1"/>
    </source>
</evidence>
<dbReference type="Pfam" id="PF01075">
    <property type="entry name" value="Glyco_transf_9"/>
    <property type="match status" value="1"/>
</dbReference>
<reference evidence="4" key="3">
    <citation type="submission" date="2016-11" db="EMBL/GenBank/DDBJ databases">
        <authorList>
            <person name="Jaros S."/>
            <person name="Januszkiewicz K."/>
            <person name="Wedrychowicz H."/>
        </authorList>
    </citation>
    <scope>NUCLEOTIDE SEQUENCE [LARGE SCALE GENOMIC DNA]</scope>
    <source>
        <strain evidence="4">YR203</strain>
    </source>
</reference>
<name>A0A1M5M004_9FLAO</name>
<dbReference type="SUPFAM" id="SSF53756">
    <property type="entry name" value="UDP-Glycosyltransferase/glycogen phosphorylase"/>
    <property type="match status" value="1"/>
</dbReference>
<keyword evidence="5" id="KW-1185">Reference proteome</keyword>
<reference evidence="3 5" key="1">
    <citation type="submission" date="2014-07" db="EMBL/GenBank/DDBJ databases">
        <title>Genome of Chryseobacterium vrystaatense LMG 22846.</title>
        <authorList>
            <person name="Pipes S.E."/>
            <person name="Stropko S.J."/>
            <person name="Newman J.D."/>
        </authorList>
    </citation>
    <scope>NUCLEOTIDE SEQUENCE [LARGE SCALE GENOMIC DNA]</scope>
    <source>
        <strain evidence="3 5">LMG 22846</strain>
    </source>
</reference>
<dbReference type="EMBL" id="JPRI01000006">
    <property type="protein sequence ID" value="KFF25121.1"/>
    <property type="molecule type" value="Genomic_DNA"/>
</dbReference>
<dbReference type="GO" id="GO:0008713">
    <property type="term" value="F:ADP-heptose-lipopolysaccharide heptosyltransferase activity"/>
    <property type="evidence" value="ECO:0007669"/>
    <property type="project" value="TreeGrafter"/>
</dbReference>
<gene>
    <name evidence="3" type="ORF">IW16_16995</name>
    <name evidence="4" type="ORF">SAMN02787073_4686</name>
</gene>
<keyword evidence="1" id="KW-0328">Glycosyltransferase</keyword>
<evidence type="ECO:0000313" key="5">
    <source>
        <dbReference type="Proteomes" id="UP000028719"/>
    </source>
</evidence>
<dbReference type="PANTHER" id="PTHR30160">
    <property type="entry name" value="TETRAACYLDISACCHARIDE 4'-KINASE-RELATED"/>
    <property type="match status" value="1"/>
</dbReference>
<protein>
    <submittedName>
        <fullName evidence="4">ADP-heptose:LPS heptosyltransferase</fullName>
    </submittedName>
</protein>
<proteinExistence type="predicted"/>
<dbReference type="InterPro" id="IPR051199">
    <property type="entry name" value="LPS_LOS_Heptosyltrfase"/>
</dbReference>
<evidence type="ECO:0000256" key="1">
    <source>
        <dbReference type="ARBA" id="ARBA00022676"/>
    </source>
</evidence>
<dbReference type="Gene3D" id="3.40.50.2000">
    <property type="entry name" value="Glycogen Phosphorylase B"/>
    <property type="match status" value="1"/>
</dbReference>
<dbReference type="Proteomes" id="UP000028719">
    <property type="component" value="Unassembled WGS sequence"/>
</dbReference>
<organism evidence="4 6">
    <name type="scientific">Chryseobacterium vrystaatense</name>
    <dbReference type="NCBI Taxonomy" id="307480"/>
    <lineage>
        <taxon>Bacteria</taxon>
        <taxon>Pseudomonadati</taxon>
        <taxon>Bacteroidota</taxon>
        <taxon>Flavobacteriia</taxon>
        <taxon>Flavobacteriales</taxon>
        <taxon>Weeksellaceae</taxon>
        <taxon>Chryseobacterium group</taxon>
        <taxon>Chryseobacterium</taxon>
    </lineage>
</organism>
<dbReference type="GO" id="GO:0005829">
    <property type="term" value="C:cytosol"/>
    <property type="evidence" value="ECO:0007669"/>
    <property type="project" value="TreeGrafter"/>
</dbReference>
<dbReference type="InterPro" id="IPR002201">
    <property type="entry name" value="Glyco_trans_9"/>
</dbReference>
<dbReference type="RefSeq" id="WP_034746651.1">
    <property type="nucleotide sequence ID" value="NZ_FQVE01000007.1"/>
</dbReference>
<dbReference type="OrthoDB" id="9797795at2"/>
<dbReference type="AlphaFoldDB" id="A0A1M5M004"/>
<evidence type="ECO:0000313" key="3">
    <source>
        <dbReference type="EMBL" id="KFF25121.1"/>
    </source>
</evidence>
<dbReference type="EMBL" id="FQVE01000007">
    <property type="protein sequence ID" value="SHG70003.1"/>
    <property type="molecule type" value="Genomic_DNA"/>
</dbReference>
<evidence type="ECO:0000256" key="2">
    <source>
        <dbReference type="ARBA" id="ARBA00022679"/>
    </source>
</evidence>
<dbReference type="GO" id="GO:0009244">
    <property type="term" value="P:lipopolysaccharide core region biosynthetic process"/>
    <property type="evidence" value="ECO:0007669"/>
    <property type="project" value="TreeGrafter"/>
</dbReference>
<accession>A0A1M5M004</accession>
<evidence type="ECO:0000313" key="6">
    <source>
        <dbReference type="Proteomes" id="UP000184108"/>
    </source>
</evidence>